<feature type="region of interest" description="Disordered" evidence="4">
    <location>
        <begin position="1"/>
        <end position="51"/>
    </location>
</feature>
<dbReference type="STRING" id="1257118.L8HJI0"/>
<dbReference type="OMA" id="SWNEQRE"/>
<feature type="compositionally biased region" description="Basic and acidic residues" evidence="4">
    <location>
        <begin position="10"/>
        <end position="19"/>
    </location>
</feature>
<dbReference type="InterPro" id="IPR003213">
    <property type="entry name" value="Cyt_c_oxidase_su6B"/>
</dbReference>
<dbReference type="SUPFAM" id="SSF47694">
    <property type="entry name" value="Cytochrome c oxidase subunit h"/>
    <property type="match status" value="1"/>
</dbReference>
<evidence type="ECO:0000256" key="3">
    <source>
        <dbReference type="ARBA" id="ARBA00023157"/>
    </source>
</evidence>
<dbReference type="KEGG" id="acan:ACA1_171090"/>
<dbReference type="RefSeq" id="XP_004356446.1">
    <property type="nucleotide sequence ID" value="XM_004356393.1"/>
</dbReference>
<keyword evidence="2" id="KW-0496">Mitochondrion</keyword>
<dbReference type="PANTHER" id="PTHR46281:SF8">
    <property type="entry name" value="CYTOCHROME C OXIDASE SUBUNIT 12, MITOCHONDRIAL"/>
    <property type="match status" value="1"/>
</dbReference>
<dbReference type="OrthoDB" id="1107506at2759"/>
<dbReference type="AlphaFoldDB" id="L8HJI0"/>
<dbReference type="InterPro" id="IPR036549">
    <property type="entry name" value="CX6/COA6-like_sf"/>
</dbReference>
<evidence type="ECO:0000256" key="4">
    <source>
        <dbReference type="SAM" id="MobiDB-lite"/>
    </source>
</evidence>
<evidence type="ECO:0000256" key="2">
    <source>
        <dbReference type="ARBA" id="ARBA00023128"/>
    </source>
</evidence>
<feature type="compositionally biased region" description="Acidic residues" evidence="4">
    <location>
        <begin position="20"/>
        <end position="43"/>
    </location>
</feature>
<dbReference type="VEuPathDB" id="AmoebaDB:ACA1_171090"/>
<dbReference type="Proteomes" id="UP000011083">
    <property type="component" value="Unassembled WGS sequence"/>
</dbReference>
<evidence type="ECO:0000313" key="6">
    <source>
        <dbReference type="Proteomes" id="UP000011083"/>
    </source>
</evidence>
<dbReference type="InterPro" id="IPR048280">
    <property type="entry name" value="COX6B-like"/>
</dbReference>
<dbReference type="CDD" id="cd00926">
    <property type="entry name" value="Cyt_c_Oxidase_VIb"/>
    <property type="match status" value="1"/>
</dbReference>
<evidence type="ECO:0000313" key="5">
    <source>
        <dbReference type="EMBL" id="ELR24546.1"/>
    </source>
</evidence>
<keyword evidence="6" id="KW-1185">Reference proteome</keyword>
<dbReference type="GO" id="GO:0005739">
    <property type="term" value="C:mitochondrion"/>
    <property type="evidence" value="ECO:0007669"/>
    <property type="project" value="UniProtKB-SubCell"/>
</dbReference>
<gene>
    <name evidence="5" type="ORF">ACA1_171090</name>
</gene>
<proteinExistence type="predicted"/>
<dbReference type="PANTHER" id="PTHR46281">
    <property type="entry name" value="CYTOCHROME C OXIDASE SUBUNIT 6B"/>
    <property type="match status" value="1"/>
</dbReference>
<accession>L8HJI0</accession>
<dbReference type="GO" id="GO:0045277">
    <property type="term" value="C:respiratory chain complex IV"/>
    <property type="evidence" value="ECO:0007669"/>
    <property type="project" value="InterPro"/>
</dbReference>
<dbReference type="GeneID" id="14925565"/>
<comment type="subcellular location">
    <subcellularLocation>
        <location evidence="1">Mitochondrion</location>
    </subcellularLocation>
</comment>
<evidence type="ECO:0000256" key="1">
    <source>
        <dbReference type="ARBA" id="ARBA00004173"/>
    </source>
</evidence>
<keyword evidence="3" id="KW-1015">Disulfide bond</keyword>
<dbReference type="EMBL" id="KB007811">
    <property type="protein sequence ID" value="ELR24546.1"/>
    <property type="molecule type" value="Genomic_DNA"/>
</dbReference>
<sequence length="148" mass="17033">MSSTRIYSVVEDHEDKKAEEVEEEAPVEEEVQEEEAQEEEEEAGERTLGSILKPGVTTVEQFLQFLHPHTPAYNPHFPNTNQTKHCWSSYINYTQCTKLKGEGDAECRRFYVSARSLCPDEWLDSWAEAKEEDKFASPYDVTSEKSAH</sequence>
<dbReference type="Gene3D" id="1.10.10.140">
    <property type="entry name" value="Cytochrome c oxidase, subunit VIb"/>
    <property type="match status" value="1"/>
</dbReference>
<protein>
    <submittedName>
        <fullName evidence="5">Cytochrome-c oxidase</fullName>
    </submittedName>
</protein>
<reference evidence="5 6" key="1">
    <citation type="journal article" date="2013" name="Genome Biol.">
        <title>Genome of Acanthamoeba castellanii highlights extensive lateral gene transfer and early evolution of tyrosine kinase signaling.</title>
        <authorList>
            <person name="Clarke M."/>
            <person name="Lohan A.J."/>
            <person name="Liu B."/>
            <person name="Lagkouvardos I."/>
            <person name="Roy S."/>
            <person name="Zafar N."/>
            <person name="Bertelli C."/>
            <person name="Schilde C."/>
            <person name="Kianianmomeni A."/>
            <person name="Burglin T.R."/>
            <person name="Frech C."/>
            <person name="Turcotte B."/>
            <person name="Kopec K.O."/>
            <person name="Synnott J.M."/>
            <person name="Choo C."/>
            <person name="Paponov I."/>
            <person name="Finkler A."/>
            <person name="Soon Heng Tan C."/>
            <person name="Hutchins A.P."/>
            <person name="Weinmeier T."/>
            <person name="Rattei T."/>
            <person name="Chu J.S."/>
            <person name="Gimenez G."/>
            <person name="Irimia M."/>
            <person name="Rigden D.J."/>
            <person name="Fitzpatrick D.A."/>
            <person name="Lorenzo-Morales J."/>
            <person name="Bateman A."/>
            <person name="Chiu C.H."/>
            <person name="Tang P."/>
            <person name="Hegemann P."/>
            <person name="Fromm H."/>
            <person name="Raoult D."/>
            <person name="Greub G."/>
            <person name="Miranda-Saavedra D."/>
            <person name="Chen N."/>
            <person name="Nash P."/>
            <person name="Ginger M.L."/>
            <person name="Horn M."/>
            <person name="Schaap P."/>
            <person name="Caler L."/>
            <person name="Loftus B."/>
        </authorList>
    </citation>
    <scope>NUCLEOTIDE SEQUENCE [LARGE SCALE GENOMIC DNA]</scope>
    <source>
        <strain evidence="5 6">Neff</strain>
    </source>
</reference>
<name>L8HJI0_ACACF</name>
<organism evidence="5 6">
    <name type="scientific">Acanthamoeba castellanii (strain ATCC 30010 / Neff)</name>
    <dbReference type="NCBI Taxonomy" id="1257118"/>
    <lineage>
        <taxon>Eukaryota</taxon>
        <taxon>Amoebozoa</taxon>
        <taxon>Discosea</taxon>
        <taxon>Longamoebia</taxon>
        <taxon>Centramoebida</taxon>
        <taxon>Acanthamoebidae</taxon>
        <taxon>Acanthamoeba</taxon>
    </lineage>
</organism>
<dbReference type="Pfam" id="PF02297">
    <property type="entry name" value="COX6B"/>
    <property type="match status" value="1"/>
</dbReference>